<feature type="region of interest" description="Disordered" evidence="3">
    <location>
        <begin position="228"/>
        <end position="275"/>
    </location>
</feature>
<gene>
    <name evidence="6" type="primary">LOC115709108</name>
</gene>
<dbReference type="PROSITE" id="PS50090">
    <property type="entry name" value="MYB_LIKE"/>
    <property type="match status" value="1"/>
</dbReference>
<evidence type="ECO:0000313" key="6">
    <source>
        <dbReference type="EnsemblPlants" id="cds.novel_model_3203_5bd9a17a.1.5bd9b137"/>
    </source>
</evidence>
<dbReference type="EMBL" id="UZAU01000267">
    <property type="status" value="NOT_ANNOTATED_CDS"/>
    <property type="molecule type" value="Genomic_DNA"/>
</dbReference>
<name>A0A803QZB3_CANSA</name>
<evidence type="ECO:0000256" key="2">
    <source>
        <dbReference type="ARBA" id="ARBA00023242"/>
    </source>
</evidence>
<dbReference type="Gramene" id="novel_model_3203_5bd9a17a.1.5bd9b137">
    <property type="protein sequence ID" value="cds.novel_model_3203_5bd9a17a.1.5bd9b137"/>
    <property type="gene ID" value="novel_gene_1711_5bd9a17a"/>
</dbReference>
<dbReference type="PANTHER" id="PTHR47122:SF5">
    <property type="entry name" value="TRF-LIKE 8"/>
    <property type="match status" value="1"/>
</dbReference>
<dbReference type="CDD" id="cd11660">
    <property type="entry name" value="SANT_TRF"/>
    <property type="match status" value="1"/>
</dbReference>
<dbReference type="EnsemblPlants" id="novel_model_3203_5bd9a17a.1.5bd9b137">
    <property type="protein sequence ID" value="cds.novel_model_3203_5bd9a17a.1.5bd9b137"/>
    <property type="gene ID" value="novel_gene_1711_5bd9a17a"/>
</dbReference>
<dbReference type="Gene3D" id="1.10.246.220">
    <property type="match status" value="1"/>
</dbReference>
<sequence length="486" mass="55520">MFWICRINLKCVHEMDNEGHYRKKFPNMKSQRVKAEESFAPALEDETVDHLLAEPKIENVSVDGVLHFGEENGGKCFGFEEFSRYEYFSDTYRGGLHSNAAQQGEDELEFGLEGLLDEVEEIEDLHAADGLASPSEDFLLEIGFTGKPSGMDYGPPCWGSLTRNVSPASQSPGLSGSSNSAVGMSESSSVTIQESDFKNDYSLLKSENHELPALKYRRRCEKPVSLEFRNPNLSDEDDDEDPLLSSMLLNKNGRKLGDTSKSGAPRREKRLRKPTQRYIEEFSDKKSKHLKGQGKFSAVTKNRQLKIRSPDELHLVTGTLSSVPEEELPSETTIQVVPEVRARRGRPKKQVSVLVTKPKEEVFTSDSDDDRVKKKKRSEKHDRRKHQRMWTITEVTKLVDGIAEYGVGRWTDIKRFLFTTSVYRTPIDLRDKWRNLLRASSVQKLKKKEAEEKQLHALRPLPKSLIRRVRELAKIHPYPRERGQKS</sequence>
<dbReference type="OMA" id="PRNDHVS"/>
<reference evidence="6" key="2">
    <citation type="submission" date="2021-03" db="UniProtKB">
        <authorList>
            <consortium name="EnsemblPlants"/>
        </authorList>
    </citation>
    <scope>IDENTIFICATION</scope>
</reference>
<proteinExistence type="predicted"/>
<evidence type="ECO:0000259" key="4">
    <source>
        <dbReference type="PROSITE" id="PS50090"/>
    </source>
</evidence>
<dbReference type="SUPFAM" id="SSF46689">
    <property type="entry name" value="Homeodomain-like"/>
    <property type="match status" value="1"/>
</dbReference>
<feature type="region of interest" description="Disordered" evidence="3">
    <location>
        <begin position="364"/>
        <end position="385"/>
    </location>
</feature>
<evidence type="ECO:0000256" key="3">
    <source>
        <dbReference type="SAM" id="MobiDB-lite"/>
    </source>
</evidence>
<reference evidence="6" key="1">
    <citation type="submission" date="2018-11" db="EMBL/GenBank/DDBJ databases">
        <authorList>
            <person name="Grassa J C."/>
        </authorList>
    </citation>
    <scope>NUCLEOTIDE SEQUENCE [LARGE SCALE GENOMIC DNA]</scope>
</reference>
<dbReference type="PROSITE" id="PS51294">
    <property type="entry name" value="HTH_MYB"/>
    <property type="match status" value="1"/>
</dbReference>
<dbReference type="Proteomes" id="UP000596661">
    <property type="component" value="Chromosome 3"/>
</dbReference>
<organism evidence="6 7">
    <name type="scientific">Cannabis sativa</name>
    <name type="common">Hemp</name>
    <name type="synonym">Marijuana</name>
    <dbReference type="NCBI Taxonomy" id="3483"/>
    <lineage>
        <taxon>Eukaryota</taxon>
        <taxon>Viridiplantae</taxon>
        <taxon>Streptophyta</taxon>
        <taxon>Embryophyta</taxon>
        <taxon>Tracheophyta</taxon>
        <taxon>Spermatophyta</taxon>
        <taxon>Magnoliopsida</taxon>
        <taxon>eudicotyledons</taxon>
        <taxon>Gunneridae</taxon>
        <taxon>Pentapetalae</taxon>
        <taxon>rosids</taxon>
        <taxon>fabids</taxon>
        <taxon>Rosales</taxon>
        <taxon>Cannabaceae</taxon>
        <taxon>Cannabis</taxon>
    </lineage>
</organism>
<dbReference type="SMART" id="SM00717">
    <property type="entry name" value="SANT"/>
    <property type="match status" value="1"/>
</dbReference>
<dbReference type="InterPro" id="IPR001005">
    <property type="entry name" value="SANT/Myb"/>
</dbReference>
<dbReference type="PANTHER" id="PTHR47122">
    <property type="entry name" value="MYB-LIKE DNA-BINDING DOMAIN CONTAINING PROTEIN, EXPRESSED"/>
    <property type="match status" value="1"/>
</dbReference>
<dbReference type="Pfam" id="PF00249">
    <property type="entry name" value="Myb_DNA-binding"/>
    <property type="match status" value="1"/>
</dbReference>
<feature type="domain" description="HTH myb-type" evidence="5">
    <location>
        <begin position="382"/>
        <end position="441"/>
    </location>
</feature>
<feature type="compositionally biased region" description="Basic residues" evidence="3">
    <location>
        <begin position="373"/>
        <end position="385"/>
    </location>
</feature>
<dbReference type="AlphaFoldDB" id="A0A803QZB3"/>
<feature type="domain" description="Myb-like" evidence="4">
    <location>
        <begin position="382"/>
        <end position="437"/>
    </location>
</feature>
<accession>A0A803QZB3</accession>
<comment type="subcellular location">
    <subcellularLocation>
        <location evidence="1">Nucleus</location>
    </subcellularLocation>
</comment>
<protein>
    <submittedName>
        <fullName evidence="6">Uncharacterized protein</fullName>
    </submittedName>
</protein>
<dbReference type="InterPro" id="IPR017930">
    <property type="entry name" value="Myb_dom"/>
</dbReference>
<dbReference type="InterPro" id="IPR009057">
    <property type="entry name" value="Homeodomain-like_sf"/>
</dbReference>
<evidence type="ECO:0000313" key="7">
    <source>
        <dbReference type="Proteomes" id="UP000596661"/>
    </source>
</evidence>
<evidence type="ECO:0000256" key="1">
    <source>
        <dbReference type="ARBA" id="ARBA00004123"/>
    </source>
</evidence>
<keyword evidence="7" id="KW-1185">Reference proteome</keyword>
<evidence type="ECO:0000259" key="5">
    <source>
        <dbReference type="PROSITE" id="PS51294"/>
    </source>
</evidence>
<dbReference type="GO" id="GO:0005634">
    <property type="term" value="C:nucleus"/>
    <property type="evidence" value="ECO:0007669"/>
    <property type="project" value="UniProtKB-SubCell"/>
</dbReference>
<keyword evidence="2" id="KW-0539">Nucleus</keyword>